<dbReference type="SUPFAM" id="SSF50494">
    <property type="entry name" value="Trypsin-like serine proteases"/>
    <property type="match status" value="2"/>
</dbReference>
<dbReference type="InterPro" id="IPR036055">
    <property type="entry name" value="LDL_receptor-like_sf"/>
</dbReference>
<feature type="disulfide bond" evidence="6">
    <location>
        <begin position="324"/>
        <end position="339"/>
    </location>
</feature>
<dbReference type="PROSITE" id="PS01209">
    <property type="entry name" value="LDLRA_1"/>
    <property type="match status" value="1"/>
</dbReference>
<feature type="region of interest" description="Disordered" evidence="8">
    <location>
        <begin position="1"/>
        <end position="22"/>
    </location>
</feature>
<evidence type="ECO:0000259" key="9">
    <source>
        <dbReference type="PROSITE" id="PS01180"/>
    </source>
</evidence>
<dbReference type="SUPFAM" id="SSF49854">
    <property type="entry name" value="Spermadhesin, CUB domain"/>
    <property type="match status" value="3"/>
</dbReference>
<evidence type="ECO:0000256" key="1">
    <source>
        <dbReference type="ARBA" id="ARBA00022670"/>
    </source>
</evidence>
<dbReference type="PRINTS" id="PR00261">
    <property type="entry name" value="LDLRECEPTOR"/>
</dbReference>
<accession>A0A8J7NXJ1</accession>
<proteinExistence type="predicted"/>
<dbReference type="InterPro" id="IPR000859">
    <property type="entry name" value="CUB_dom"/>
</dbReference>
<dbReference type="SMART" id="SM00192">
    <property type="entry name" value="LDLa"/>
    <property type="match status" value="5"/>
</dbReference>
<dbReference type="PROSITE" id="PS50240">
    <property type="entry name" value="TRYPSIN_DOM"/>
    <property type="match status" value="2"/>
</dbReference>
<feature type="disulfide bond" evidence="6">
    <location>
        <begin position="347"/>
        <end position="365"/>
    </location>
</feature>
<sequence>ALDSEEYELDEKSGKLKHPGSAQNTKWQLGFQAMSFDLYAKYGNNRTLTLTSPKKPYYQWRLRVPSGHVVRLVIVTLNGASPGNCAAHKLSAYDFLLPLQNKIIARWCGVPVTITPPVIKLTSSGNVMLVTFSFNRQKDSAIFKAYFQAVPKAGCGGSLPAWNGTVTSPYYPSHYPPNVDCTWTINAPARGYLLSVTVVVLDIQDSPASHHCDKDWLDINGVRLCNPVADSSRKRVYSSPVTLHFHSDESITRRGFFILYRVFSQDSPCPKQFQCSNGRCVPLKKLCDGVKDCADGSDEAKCAACGPGEVNCGNGQCRPHVSLCGGQSSCGDSSEEVDCAGDCFLHCPNGICIPQSSVCDGIIDCKDRSDEINCTRTLHKACSPSSYKCLNGRCLSKLNPECDGVKDCADGSDEAGCGCGSRPRKKSKIVGGGDAQTGEWPWQVSLQMGRYGHVCGASVISSRWLLSAAHCFQDSESIRYSDPASWKAYMGMRVMNAVTSSVVTRLIRQIVIHSQYDQYTSDYDIALLELSAPLFFNEFVQPVCLPANTHSFTSDTSCSVTGWGVLMEDGELASVLQEATVKLIGHNTCNKLYDDAVTPRMLCAGNLHGGVDACQGDSGGPLVCLEKGRKWFLAGIVSWGEGCARRNRPGVYTQVVKFSDWIRKRPSADRQMESSRVLCLAVVLTFAWISAARLQSSLEEHVLSSLEDCGSGDLELHWRGSAPCLWELRAPLGQLVRLTVHSCSMEGDCRTSFIAVYDSLAAGRAQLVTRLCPGFQYRPLQAVSVVSSGNVMLVVLQSHSQLGHSSELVASAQFLDDAQTSCSSNAFQCRNKQCISKPNATCDDIVDCPDSSDEVGCAVKNEGTPEEETGLCLLPESCETTLNTSSSDCGVRPGLRGRVVGGQGARAGEWPWQASLHFHRRGHVCGAAVVGGRWLLSAAHCFQDSAALRFSSPWLWMALLGSCSRQGGDTGSVTHAVKRILTHGRYDASSLDYDLALLELATPLEYSGTVRAVCLPPAAHQFSVGQSCFVTGWGLLEEDGSLSLMLQKAEVQIINQTVCNKYLGNSLTARMLCAGYLTGRVDACQGDSGGPLVCQALTGQWFLAGVVSWGEGCGRWHRPGVYTRLTEFRDWIQEQMES</sequence>
<feature type="disulfide bond" evidence="6">
    <location>
        <begin position="312"/>
        <end position="330"/>
    </location>
</feature>
<feature type="disulfide bond" evidence="6">
    <location>
        <begin position="275"/>
        <end position="293"/>
    </location>
</feature>
<feature type="disulfide bond" evidence="6">
    <location>
        <begin position="305"/>
        <end position="317"/>
    </location>
</feature>
<feature type="disulfide bond" evidence="6">
    <location>
        <begin position="287"/>
        <end position="302"/>
    </location>
</feature>
<dbReference type="SMART" id="SM00020">
    <property type="entry name" value="Tryp_SPc"/>
    <property type="match status" value="2"/>
</dbReference>
<dbReference type="AlphaFoldDB" id="A0A8J7NXJ1"/>
<dbReference type="FunFam" id="4.10.400.10:FF:000065">
    <property type="entry name" value="Transmembrane protease serine 7"/>
    <property type="match status" value="1"/>
</dbReference>
<keyword evidence="12" id="KW-1185">Reference proteome</keyword>
<dbReference type="Pfam" id="PF00431">
    <property type="entry name" value="CUB"/>
    <property type="match status" value="1"/>
</dbReference>
<keyword evidence="5" id="KW-0325">Glycoprotein</keyword>
<dbReference type="Pfam" id="PF00057">
    <property type="entry name" value="Ldl_recept_a"/>
    <property type="match status" value="4"/>
</dbReference>
<evidence type="ECO:0000256" key="4">
    <source>
        <dbReference type="ARBA" id="ARBA00023157"/>
    </source>
</evidence>
<dbReference type="PROSITE" id="PS01180">
    <property type="entry name" value="CUB"/>
    <property type="match status" value="3"/>
</dbReference>
<gene>
    <name evidence="11" type="primary">St14_2</name>
    <name evidence="11" type="ORF">GTO95_0009197</name>
</gene>
<dbReference type="PROSITE" id="PS00134">
    <property type="entry name" value="TRYPSIN_HIS"/>
    <property type="match status" value="2"/>
</dbReference>
<evidence type="ECO:0000256" key="8">
    <source>
        <dbReference type="SAM" id="MobiDB-lite"/>
    </source>
</evidence>
<feature type="disulfide bond" evidence="6">
    <location>
        <begin position="359"/>
        <end position="374"/>
    </location>
</feature>
<keyword evidence="4 6" id="KW-1015">Disulfide bond</keyword>
<feature type="domain" description="CUB" evidence="9">
    <location>
        <begin position="718"/>
        <end position="811"/>
    </location>
</feature>
<feature type="disulfide bond" evidence="6">
    <location>
        <begin position="822"/>
        <end position="834"/>
    </location>
</feature>
<evidence type="ECO:0000256" key="3">
    <source>
        <dbReference type="ARBA" id="ARBA00022825"/>
    </source>
</evidence>
<dbReference type="Proteomes" id="UP000736164">
    <property type="component" value="Unassembled WGS sequence"/>
</dbReference>
<feature type="non-terminal residue" evidence="11">
    <location>
        <position position="1"/>
    </location>
</feature>
<feature type="disulfide bond" evidence="6">
    <location>
        <begin position="402"/>
        <end position="417"/>
    </location>
</feature>
<feature type="domain" description="CUB" evidence="9">
    <location>
        <begin position="34"/>
        <end position="150"/>
    </location>
</feature>
<dbReference type="PROSITE" id="PS50068">
    <property type="entry name" value="LDLRA_2"/>
    <property type="match status" value="5"/>
</dbReference>
<keyword evidence="1 7" id="KW-0645">Protease</keyword>
<feature type="domain" description="Peptidase S1" evidence="10">
    <location>
        <begin position="899"/>
        <end position="1137"/>
    </location>
</feature>
<feature type="disulfide bond" evidence="6">
    <location>
        <begin position="842"/>
        <end position="857"/>
    </location>
</feature>
<feature type="non-terminal residue" evidence="11">
    <location>
        <position position="1138"/>
    </location>
</feature>
<dbReference type="InterPro" id="IPR035914">
    <property type="entry name" value="Sperma_CUB_dom_sf"/>
</dbReference>
<dbReference type="CDD" id="cd00190">
    <property type="entry name" value="Tryp_SPc"/>
    <property type="match status" value="2"/>
</dbReference>
<dbReference type="InterPro" id="IPR018114">
    <property type="entry name" value="TRYPSIN_HIS"/>
</dbReference>
<evidence type="ECO:0000256" key="2">
    <source>
        <dbReference type="ARBA" id="ARBA00022801"/>
    </source>
</evidence>
<organism evidence="11 12">
    <name type="scientific">Atractosteus spatula</name>
    <name type="common">Alligator gar</name>
    <name type="synonym">Lepisosteus spatula</name>
    <dbReference type="NCBI Taxonomy" id="7917"/>
    <lineage>
        <taxon>Eukaryota</taxon>
        <taxon>Metazoa</taxon>
        <taxon>Chordata</taxon>
        <taxon>Craniata</taxon>
        <taxon>Vertebrata</taxon>
        <taxon>Euteleostomi</taxon>
        <taxon>Actinopterygii</taxon>
        <taxon>Neopterygii</taxon>
        <taxon>Holostei</taxon>
        <taxon>Semionotiformes</taxon>
        <taxon>Lepisosteidae</taxon>
        <taxon>Atractosteus</taxon>
    </lineage>
</organism>
<comment type="caution">
    <text evidence="6">Lacks conserved residue(s) required for the propagation of feature annotation.</text>
</comment>
<keyword evidence="3 7" id="KW-0720">Serine protease</keyword>
<dbReference type="FunFam" id="2.40.10.10:FF:000003">
    <property type="entry name" value="Transmembrane serine protease 3"/>
    <property type="match status" value="2"/>
</dbReference>
<protein>
    <submittedName>
        <fullName evidence="11">ST14 protein</fullName>
    </submittedName>
</protein>
<evidence type="ECO:0000259" key="10">
    <source>
        <dbReference type="PROSITE" id="PS50240"/>
    </source>
</evidence>
<dbReference type="InterPro" id="IPR043504">
    <property type="entry name" value="Peptidase_S1_PA_chymotrypsin"/>
</dbReference>
<dbReference type="InterPro" id="IPR033116">
    <property type="entry name" value="TRYPSIN_SER"/>
</dbReference>
<dbReference type="InterPro" id="IPR002172">
    <property type="entry name" value="LDrepeatLR_classA_rpt"/>
</dbReference>
<keyword evidence="2 7" id="KW-0378">Hydrolase</keyword>
<dbReference type="InterPro" id="IPR009003">
    <property type="entry name" value="Peptidase_S1_PA"/>
</dbReference>
<dbReference type="GO" id="GO:0006508">
    <property type="term" value="P:proteolysis"/>
    <property type="evidence" value="ECO:0007669"/>
    <property type="project" value="UniProtKB-KW"/>
</dbReference>
<dbReference type="PANTHER" id="PTHR24252">
    <property type="entry name" value="ACROSIN-RELATED"/>
    <property type="match status" value="1"/>
</dbReference>
<comment type="caution">
    <text evidence="11">The sequence shown here is derived from an EMBL/GenBank/DDBJ whole genome shotgun (WGS) entry which is preliminary data.</text>
</comment>
<reference evidence="11" key="1">
    <citation type="journal article" date="2021" name="Cell">
        <title>Tracing the genetic footprints of vertebrate landing in non-teleost ray-finned fishes.</title>
        <authorList>
            <person name="Bi X."/>
            <person name="Wang K."/>
            <person name="Yang L."/>
            <person name="Pan H."/>
            <person name="Jiang H."/>
            <person name="Wei Q."/>
            <person name="Fang M."/>
            <person name="Yu H."/>
            <person name="Zhu C."/>
            <person name="Cai Y."/>
            <person name="He Y."/>
            <person name="Gan X."/>
            <person name="Zeng H."/>
            <person name="Yu D."/>
            <person name="Zhu Y."/>
            <person name="Jiang H."/>
            <person name="Qiu Q."/>
            <person name="Yang H."/>
            <person name="Zhang Y.E."/>
            <person name="Wang W."/>
            <person name="Zhu M."/>
            <person name="He S."/>
            <person name="Zhang G."/>
        </authorList>
    </citation>
    <scope>NUCLEOTIDE SEQUENCE</scope>
    <source>
        <strain evidence="11">Allg_001</strain>
    </source>
</reference>
<dbReference type="Gene3D" id="2.40.10.10">
    <property type="entry name" value="Trypsin-like serine proteases"/>
    <property type="match status" value="4"/>
</dbReference>
<dbReference type="InterPro" id="IPR023415">
    <property type="entry name" value="LDLR_class-A_CS"/>
</dbReference>
<dbReference type="Pfam" id="PF00089">
    <property type="entry name" value="Trypsin"/>
    <property type="match status" value="2"/>
</dbReference>
<dbReference type="SUPFAM" id="SSF57424">
    <property type="entry name" value="LDL receptor-like module"/>
    <property type="match status" value="5"/>
</dbReference>
<dbReference type="Gene3D" id="4.10.400.10">
    <property type="entry name" value="Low-density Lipoprotein Receptor"/>
    <property type="match status" value="5"/>
</dbReference>
<evidence type="ECO:0000256" key="5">
    <source>
        <dbReference type="ARBA" id="ARBA00023180"/>
    </source>
</evidence>
<dbReference type="CDD" id="cd00041">
    <property type="entry name" value="CUB"/>
    <property type="match status" value="2"/>
</dbReference>
<name>A0A8J7NXJ1_ATRSP</name>
<dbReference type="EMBL" id="JAAWVO010056316">
    <property type="protein sequence ID" value="MBN3321672.1"/>
    <property type="molecule type" value="Genomic_DNA"/>
</dbReference>
<dbReference type="Gene3D" id="2.60.120.290">
    <property type="entry name" value="Spermadhesin, CUB domain"/>
    <property type="match status" value="3"/>
</dbReference>
<feature type="domain" description="CUB" evidence="9">
    <location>
        <begin position="155"/>
        <end position="263"/>
    </location>
</feature>
<feature type="domain" description="Peptidase S1" evidence="10">
    <location>
        <begin position="429"/>
        <end position="667"/>
    </location>
</feature>
<evidence type="ECO:0000313" key="11">
    <source>
        <dbReference type="EMBL" id="MBN3321672.1"/>
    </source>
</evidence>
<dbReference type="SMART" id="SM00042">
    <property type="entry name" value="CUB"/>
    <property type="match status" value="2"/>
</dbReference>
<dbReference type="CDD" id="cd00112">
    <property type="entry name" value="LDLa"/>
    <property type="match status" value="4"/>
</dbReference>
<dbReference type="PROSITE" id="PS00135">
    <property type="entry name" value="TRYPSIN_SER"/>
    <property type="match status" value="2"/>
</dbReference>
<dbReference type="PANTHER" id="PTHR24252:SF17">
    <property type="entry name" value="SUPPRESSOR OF TUMORIGENICITY 14 PROTEIN HOMOLOG-RELATED"/>
    <property type="match status" value="1"/>
</dbReference>
<evidence type="ECO:0000313" key="12">
    <source>
        <dbReference type="Proteomes" id="UP000736164"/>
    </source>
</evidence>
<dbReference type="InterPro" id="IPR001254">
    <property type="entry name" value="Trypsin_dom"/>
</dbReference>
<feature type="disulfide bond" evidence="6">
    <location>
        <begin position="382"/>
        <end position="394"/>
    </location>
</feature>
<evidence type="ECO:0000256" key="7">
    <source>
        <dbReference type="RuleBase" id="RU363034"/>
    </source>
</evidence>
<evidence type="ECO:0000256" key="6">
    <source>
        <dbReference type="PROSITE-ProRule" id="PRU00124"/>
    </source>
</evidence>
<dbReference type="GO" id="GO:0004252">
    <property type="term" value="F:serine-type endopeptidase activity"/>
    <property type="evidence" value="ECO:0007669"/>
    <property type="project" value="InterPro"/>
</dbReference>